<evidence type="ECO:0000313" key="2">
    <source>
        <dbReference type="Proteomes" id="UP001634747"/>
    </source>
</evidence>
<sequence length="349" mass="40387">MTFRALNHFVPELYLKRFSEDGIKVFEYRTVVKHEKVPIWNPVAIRKLARLKHLYSFVDEDADGVIDRSDHLEKFFDSQFEAPAEEAIQRAVCGDCMTPDHWRKLAWFFGLQLLRTPAHYIHTRNWWSSNMKQATESYTEALKQMFPSSPPPPEVLREVEKQFLTELGIPLTVIDESKPDENQIRLRFNSVIGRRAWLVELKRQLAANGIARGLADHKWTVLRAPAGEMFVTSDRPAVNIHKVGPKSWEFGAGWYQPGAVLYMPLSPHCLLFTQVGQPRISRDFVLTTEKLREVNRTMVAGAMRSILALRPLDYVEAIRPRQVNFEKATREELDFANWDEAQTLGDLNR</sequence>
<name>A0ABW9KQL5_9BACT</name>
<dbReference type="Pfam" id="PF14022">
    <property type="entry name" value="DUF4238"/>
    <property type="match status" value="1"/>
</dbReference>
<dbReference type="EMBL" id="JBJYXY010000001">
    <property type="protein sequence ID" value="MFN2977216.1"/>
    <property type="molecule type" value="Genomic_DNA"/>
</dbReference>
<accession>A0ABW9KQL5</accession>
<keyword evidence="2" id="KW-1185">Reference proteome</keyword>
<protein>
    <submittedName>
        <fullName evidence="1">DUF4238 domain-containing protein</fullName>
    </submittedName>
</protein>
<organism evidence="1 2">
    <name type="scientific">Terriglobus aquaticus</name>
    <dbReference type="NCBI Taxonomy" id="940139"/>
    <lineage>
        <taxon>Bacteria</taxon>
        <taxon>Pseudomonadati</taxon>
        <taxon>Acidobacteriota</taxon>
        <taxon>Terriglobia</taxon>
        <taxon>Terriglobales</taxon>
        <taxon>Acidobacteriaceae</taxon>
        <taxon>Terriglobus</taxon>
    </lineage>
</organism>
<dbReference type="RefSeq" id="WP_263414614.1">
    <property type="nucleotide sequence ID" value="NZ_BAABBH010000001.1"/>
</dbReference>
<dbReference type="InterPro" id="IPR025332">
    <property type="entry name" value="DUF4238"/>
</dbReference>
<proteinExistence type="predicted"/>
<comment type="caution">
    <text evidence="1">The sequence shown here is derived from an EMBL/GenBank/DDBJ whole genome shotgun (WGS) entry which is preliminary data.</text>
</comment>
<gene>
    <name evidence="1" type="ORF">ACK2TP_15710</name>
</gene>
<evidence type="ECO:0000313" key="1">
    <source>
        <dbReference type="EMBL" id="MFN2977216.1"/>
    </source>
</evidence>
<dbReference type="Proteomes" id="UP001634747">
    <property type="component" value="Unassembled WGS sequence"/>
</dbReference>
<reference evidence="1 2" key="1">
    <citation type="submission" date="2024-12" db="EMBL/GenBank/DDBJ databases">
        <authorList>
            <person name="Lee Y."/>
        </authorList>
    </citation>
    <scope>NUCLEOTIDE SEQUENCE [LARGE SCALE GENOMIC DNA]</scope>
    <source>
        <strain evidence="1 2">03SUJ4</strain>
    </source>
</reference>